<feature type="domain" description="CCHC-type" evidence="21">
    <location>
        <begin position="265"/>
        <end position="279"/>
    </location>
</feature>
<dbReference type="PROSITE" id="PS00509">
    <property type="entry name" value="RAS_GTPASE_ACTIV_1"/>
    <property type="match status" value="1"/>
</dbReference>
<dbReference type="InterPro" id="IPR008936">
    <property type="entry name" value="Rho_GTPase_activation_prot"/>
</dbReference>
<evidence type="ECO:0000256" key="2">
    <source>
        <dbReference type="ARBA" id="ARBA00006994"/>
    </source>
</evidence>
<keyword evidence="10" id="KW-0269">Exonuclease</keyword>
<dbReference type="InterPro" id="IPR023152">
    <property type="entry name" value="RasGAP_CS"/>
</dbReference>
<keyword evidence="23" id="KW-1185">Reference proteome</keyword>
<reference evidence="22 23" key="1">
    <citation type="journal article" date="2014" name="Genome Announc.">
        <title>Draft genome sequence of Sclerotinia borealis, a psychrophilic plant pathogenic fungus.</title>
        <authorList>
            <person name="Mardanov A.V."/>
            <person name="Beletsky A.V."/>
            <person name="Kadnikov V.V."/>
            <person name="Ignatov A.N."/>
            <person name="Ravin N.V."/>
        </authorList>
    </citation>
    <scope>NUCLEOTIDE SEQUENCE [LARGE SCALE GENOMIC DNA]</scope>
    <source>
        <strain evidence="23">F-4157</strain>
    </source>
</reference>
<comment type="subcellular location">
    <subcellularLocation>
        <location evidence="1">Nucleus</location>
    </subcellularLocation>
</comment>
<feature type="region of interest" description="Disordered" evidence="19">
    <location>
        <begin position="414"/>
        <end position="461"/>
    </location>
</feature>
<keyword evidence="6" id="KW-0698">rRNA processing</keyword>
<feature type="compositionally biased region" description="Low complexity" evidence="19">
    <location>
        <begin position="542"/>
        <end position="561"/>
    </location>
</feature>
<dbReference type="PANTHER" id="PTHR12341:SF41">
    <property type="entry name" value="5'-3' EXORIBONUCLEASE 2"/>
    <property type="match status" value="1"/>
</dbReference>
<dbReference type="PROSITE" id="PS50018">
    <property type="entry name" value="RAS_GTPASE_ACTIV_2"/>
    <property type="match status" value="1"/>
</dbReference>
<organism evidence="22 23">
    <name type="scientific">Sclerotinia borealis (strain F-4128)</name>
    <dbReference type="NCBI Taxonomy" id="1432307"/>
    <lineage>
        <taxon>Eukaryota</taxon>
        <taxon>Fungi</taxon>
        <taxon>Dikarya</taxon>
        <taxon>Ascomycota</taxon>
        <taxon>Pezizomycotina</taxon>
        <taxon>Leotiomycetes</taxon>
        <taxon>Helotiales</taxon>
        <taxon>Sclerotiniaceae</taxon>
        <taxon>Sclerotinia</taxon>
    </lineage>
</organism>
<evidence type="ECO:0000313" key="22">
    <source>
        <dbReference type="EMBL" id="ESZ95066.1"/>
    </source>
</evidence>
<evidence type="ECO:0000256" key="17">
    <source>
        <dbReference type="PROSITE-ProRule" id="PRU00047"/>
    </source>
</evidence>
<feature type="compositionally biased region" description="Low complexity" evidence="19">
    <location>
        <begin position="449"/>
        <end position="459"/>
    </location>
</feature>
<feature type="region of interest" description="Disordered" evidence="19">
    <location>
        <begin position="1151"/>
        <end position="1181"/>
    </location>
</feature>
<evidence type="ECO:0000313" key="23">
    <source>
        <dbReference type="Proteomes" id="UP000019487"/>
    </source>
</evidence>
<dbReference type="InterPro" id="IPR036865">
    <property type="entry name" value="CRAL-TRIO_dom_sf"/>
</dbReference>
<dbReference type="Pfam" id="PF00616">
    <property type="entry name" value="RasGAP"/>
    <property type="match status" value="2"/>
</dbReference>
<comment type="function">
    <text evidence="15">Possesses 5'-&gt;3' exoribonuclease activity. Required for the processing of nuclear mRNA and rRNA precursors. May promote the termination of transcription by RNA polymerase II. Essential for vegetative cell growth and chromosome segregation.</text>
</comment>
<feature type="compositionally biased region" description="Low complexity" evidence="19">
    <location>
        <begin position="900"/>
        <end position="915"/>
    </location>
</feature>
<evidence type="ECO:0000256" key="18">
    <source>
        <dbReference type="SAM" id="Coils"/>
    </source>
</evidence>
<feature type="compositionally biased region" description="Basic and acidic residues" evidence="19">
    <location>
        <begin position="414"/>
        <end position="429"/>
    </location>
</feature>
<dbReference type="InterPro" id="IPR001936">
    <property type="entry name" value="RasGAP_dom"/>
</dbReference>
<evidence type="ECO:0000256" key="10">
    <source>
        <dbReference type="ARBA" id="ARBA00022839"/>
    </source>
</evidence>
<evidence type="ECO:0000256" key="8">
    <source>
        <dbReference type="ARBA" id="ARBA00022722"/>
    </source>
</evidence>
<evidence type="ECO:0000256" key="1">
    <source>
        <dbReference type="ARBA" id="ARBA00004123"/>
    </source>
</evidence>
<dbReference type="GO" id="GO:0007165">
    <property type="term" value="P:signal transduction"/>
    <property type="evidence" value="ECO:0007669"/>
    <property type="project" value="UniProtKB-ARBA"/>
</dbReference>
<evidence type="ECO:0000256" key="6">
    <source>
        <dbReference type="ARBA" id="ARBA00022552"/>
    </source>
</evidence>
<dbReference type="Proteomes" id="UP000019487">
    <property type="component" value="Unassembled WGS sequence"/>
</dbReference>
<evidence type="ECO:0000256" key="16">
    <source>
        <dbReference type="ARBA" id="ARBA00046943"/>
    </source>
</evidence>
<dbReference type="CDD" id="cd05392">
    <property type="entry name" value="RasGAP_Neurofibromin_like"/>
    <property type="match status" value="1"/>
</dbReference>
<keyword evidence="7" id="KW-0507">mRNA processing</keyword>
<evidence type="ECO:0000256" key="5">
    <source>
        <dbReference type="ARBA" id="ARBA00022472"/>
    </source>
</evidence>
<evidence type="ECO:0000256" key="3">
    <source>
        <dbReference type="ARBA" id="ARBA00013845"/>
    </source>
</evidence>
<keyword evidence="5" id="KW-0806">Transcription termination</keyword>
<evidence type="ECO:0000259" key="21">
    <source>
        <dbReference type="PROSITE" id="PS50158"/>
    </source>
</evidence>
<evidence type="ECO:0000256" key="15">
    <source>
        <dbReference type="ARBA" id="ARBA00046137"/>
    </source>
</evidence>
<dbReference type="SMART" id="SM00323">
    <property type="entry name" value="RasGAP"/>
    <property type="match status" value="1"/>
</dbReference>
<comment type="subunit">
    <text evidence="16">Interacts with RAI1; the interaction is direct, stabilizes RAT1 protein structure and may stimulate its exoribonuclease activity. The interaction also stimulates RAI1 pyrophosphohydrolase activity, probably by recruiting it to mRNA substrates.</text>
</comment>
<dbReference type="InterPro" id="IPR001878">
    <property type="entry name" value="Znf_CCHC"/>
</dbReference>
<keyword evidence="4" id="KW-0343">GTPase activation</keyword>
<feature type="domain" description="Ras-GAP" evidence="20">
    <location>
        <begin position="2262"/>
        <end position="2455"/>
    </location>
</feature>
<dbReference type="InterPro" id="IPR004859">
    <property type="entry name" value="Xrn1_N"/>
</dbReference>
<dbReference type="FunFam" id="3.40.50.12390:FF:000005">
    <property type="entry name" value="5'-3' exoribonuclease 2"/>
    <property type="match status" value="1"/>
</dbReference>
<evidence type="ECO:0000256" key="9">
    <source>
        <dbReference type="ARBA" id="ARBA00022801"/>
    </source>
</evidence>
<dbReference type="EMBL" id="AYSA01000211">
    <property type="protein sequence ID" value="ESZ95066.1"/>
    <property type="molecule type" value="Genomic_DNA"/>
</dbReference>
<dbReference type="Gene3D" id="1.10.506.10">
    <property type="entry name" value="GTPase Activation - p120gap, domain 1"/>
    <property type="match status" value="2"/>
</dbReference>
<dbReference type="GO" id="GO:0008270">
    <property type="term" value="F:zinc ion binding"/>
    <property type="evidence" value="ECO:0007669"/>
    <property type="project" value="UniProtKB-KW"/>
</dbReference>
<name>W9CGS3_SCLBF</name>
<dbReference type="GO" id="GO:0003723">
    <property type="term" value="F:RNA binding"/>
    <property type="evidence" value="ECO:0007669"/>
    <property type="project" value="TreeGrafter"/>
</dbReference>
<evidence type="ECO:0000256" key="7">
    <source>
        <dbReference type="ARBA" id="ARBA00022664"/>
    </source>
</evidence>
<keyword evidence="17" id="KW-0479">Metal-binding</keyword>
<evidence type="ECO:0000259" key="20">
    <source>
        <dbReference type="PROSITE" id="PS50018"/>
    </source>
</evidence>
<keyword evidence="14" id="KW-0539">Nucleus</keyword>
<dbReference type="OrthoDB" id="28245at2759"/>
<keyword evidence="13" id="KW-0804">Transcription</keyword>
<dbReference type="InterPro" id="IPR041412">
    <property type="entry name" value="Xrn1_helical"/>
</dbReference>
<dbReference type="GO" id="GO:0000956">
    <property type="term" value="P:nuclear-transcribed mRNA catabolic process"/>
    <property type="evidence" value="ECO:0007669"/>
    <property type="project" value="TreeGrafter"/>
</dbReference>
<evidence type="ECO:0000256" key="14">
    <source>
        <dbReference type="ARBA" id="ARBA00023242"/>
    </source>
</evidence>
<dbReference type="Gene3D" id="1.25.40.1050">
    <property type="match status" value="1"/>
</dbReference>
<dbReference type="SUPFAM" id="SSF48350">
    <property type="entry name" value="GTPase activation domain, GAP"/>
    <property type="match status" value="1"/>
</dbReference>
<dbReference type="Gene3D" id="3.40.50.12390">
    <property type="match status" value="1"/>
</dbReference>
<feature type="region of interest" description="Disordered" evidence="19">
    <location>
        <begin position="850"/>
        <end position="973"/>
    </location>
</feature>
<keyword evidence="17" id="KW-0863">Zinc-finger</keyword>
<dbReference type="Pfam" id="PF21877">
    <property type="entry name" value="PH_NF1"/>
    <property type="match status" value="1"/>
</dbReference>
<dbReference type="FunFam" id="3.40.50.12390:FF:000003">
    <property type="entry name" value="5'-3' exoribonuclease"/>
    <property type="match status" value="1"/>
</dbReference>
<dbReference type="InterPro" id="IPR054071">
    <property type="entry name" value="PH_NF1"/>
</dbReference>
<feature type="region of interest" description="Disordered" evidence="19">
    <location>
        <begin position="534"/>
        <end position="566"/>
    </location>
</feature>
<dbReference type="Pfam" id="PF13716">
    <property type="entry name" value="CRAL_TRIO_2"/>
    <property type="match status" value="1"/>
</dbReference>
<comment type="similarity">
    <text evidence="2">Belongs to the 5'-3' exonuclease family. XRN2/RAT1 subfamily.</text>
</comment>
<dbReference type="GO" id="GO:0004534">
    <property type="term" value="F:5'-3' RNA exonuclease activity"/>
    <property type="evidence" value="ECO:0007669"/>
    <property type="project" value="UniProtKB-ARBA"/>
</dbReference>
<dbReference type="Pfam" id="PF17846">
    <property type="entry name" value="XRN_M"/>
    <property type="match status" value="1"/>
</dbReference>
<evidence type="ECO:0000256" key="12">
    <source>
        <dbReference type="ARBA" id="ARBA00023054"/>
    </source>
</evidence>
<evidence type="ECO:0000256" key="11">
    <source>
        <dbReference type="ARBA" id="ARBA00023015"/>
    </source>
</evidence>
<feature type="compositionally biased region" description="Low complexity" evidence="19">
    <location>
        <begin position="876"/>
        <end position="892"/>
    </location>
</feature>
<dbReference type="STRING" id="1432307.W9CGS3"/>
<dbReference type="GO" id="GO:0006364">
    <property type="term" value="P:rRNA processing"/>
    <property type="evidence" value="ECO:0007669"/>
    <property type="project" value="UniProtKB-KW"/>
</dbReference>
<keyword evidence="17" id="KW-0862">Zinc</keyword>
<sequence>MGVPALFRWLTKQYPKIVSPVIEEHPREIDGQIIPVDIRGPNPNGEETDNLYLDMNGIVHPCSHPEDRPPPQDEEEMMLEIFKYTDRVVNMVRPRKLLMIAIDGVAPRAKMNQQRSRRFRSAQEAKEKAEDKVELLKMLKSQGSHVEETEVKKAWDSNEITPGTPFMDILAASLRYWIAYKLNTDPAWAKMKVIISDSTVPGEGEHKIMEFVRSQRSSPDHNPNTRHVMYGLDADLIMLGLATHEPHFRILREDVFFNDGKPRTCKLCGQAGHEARECKGMYKIKDGEFDEKASAPALKPFIWLHVSILREYLAAEMYVPSQPFRFDLERALDDWVFMCFFVGNDFLPHLPSLEIREDGINTLIAIWRDNIPYMGGYLTKDGHVDLERAQFILDGLAKQEDAIFRRRRKAEENFQKKRKLNNERNERYGRGRGNNGGVQDSSSNGRQPPGGAAPTGLPLFTPGNITKEAKAVTHDMVVNRGATYKANIANKSAAAALKELMNSKLADDDNGELKIDDLSADVPATALGKRKAELIEDDDSSTPGRNTPTPGTPGTPTTPGDDLPPDSVRLWEDGYADRYYEQKFNRDPKDIEFRHEVGRAYVEGLAWVLLYYFQGCPSWDWYYPYHYAPFAADFANLKDMKINFQKGRIFRPFEQLMGVLPAASRQAIPEEFHHLMTNEDSEIIDFYPEDFTVDLNGKKFAWQGVALLPFIDSERLLDAMAKVYPLLPADVSARNGLGKDVLLVSEAHHTLYDEITSKFYSKKQDSPHMKLNPKVSEGLTGRVEKNEDYLPYSSLIFPLESGAMPGLDEDRSIRVHYEMPKSNHNHKSMLLVGVDFGQAALNQSDIEMTKSRAARSGRNYGGVPLQGDGRGRNQFNYGSGNNNRGNGNRYSGPGTTAPRYNNQSYGSQNNHNNHSQPPPPPGWQPPPPGLGGFARGPPPPPPGSYGGYPPNNGQPRGNADGHGGNYNNYDNYGGRRQINGEAWHYQKKSAREFENRLYAPSSTEHSSTTNDERQTRILEVHVGQSLSGLAWLPTPPAQVMSDNSNLVITLVERLITKLPHKTGADAHDLNRDDIALLSRATLVNISKPSIAVVAEALVQLLEDLARPFKTISAHPLYVLHSEFYVLELLAECCTTHWESINTSENAIDREDVLSQGYRSDDSTKPEGRRASRNKLLARDNPPEALDDDLAKRLIDVIKLFSNPIPDGYILPASNILDDVLGSPLAHDPSGLDFLNGTNGQHNGTDAAILIQEHSESTESCIRKVVEFVSFSNWPRTLEYLRGSLRGLLAAQPSNGNQAQIGALVDDEALVTVRLIPSFWVDSRKLGVIIQELCGSFLHLRKAFQTIVAIVVPQLITRWLERNPEDFIELHTMHKRLDGGAETLFDMTNTMMDAGRRKTLLFPFQTSLLFLLPDVFEVASNMRDIKSSSISKKVSFLEMLRKTLRNRNEAAIYCLTSVLRVARHFPLDSDSALLSYALDVQEEVREAVFRRYAVGAENTTIDSGLMTAAFVSLAHLNFKACVDGLAPFCLAPNTSPDFKLAVIRACTHFAKQSNASDYGPLFIKMSEFIRAYMKGTTLRYRDSYPLEHMTLNRQTKFASSGELVYSMLVFLDVYPSAIFIGLDLDSHNDDTTFEDIYAAFMAFLTSEDEKIRLLTSEVCRSSLIVATVSTWRSKNFSLSSNMKFNFWESTSVILSSISSKIINQTVDEHSALGFVHGYLQARLGLMKKIKDLTELEEDVSERLAAYSMMETSFLVTLCSPDIAICQLVASSISLFAEEIRLVESAPDFTKLSLASARNMGVYQELASKDFRFTGLVAFQKRARGLLRQMQYPTAGIINAWETIFDRWVRLSKQLVARSEIFDERSLGEWRNCSGFLASLGGTCIAGQSLLSTPDDQALASLRWIDKATTENYDETLLSRYMRQSVQLLASNSIRIREGTRDALSSDLAKALYMPLFEALQSELDVLFDSPRSNAIPVDSRIVFAEQAAALLKSIVEKLGSPAELGTGMSADIGALALNFAKFLNGSADGASALRVKIKICQLCETLTQKKELLNLRHDVRIRNQLLEVIFGWIARPGTPNVDTGAHLVGTRIDELLRLQKDLDRASLKALAELTYRLPLQPAEGQSDADTSDLKSQMFHTYFNRFLSLLNYETAEIGRNEVRLTSAVSDDSMSSPELAISALSNLLSANIDVGLKHSLGIGYHEDLEVRTAFVKVLCNILIQGTEFNNLSDAAVNQKYDELLELLVNDMTLTIALCDACPSTEVDEMTISLLNIFDSRGMGFSLLEALIEHEVEETENEAELLRRNCVATKLLSVYAKWKGATYLKATLQKVLERLVLTSKDLDLELDPARTASPEELQKNALQLRVVTKVFIDDICNSASRIPVSFRKICSIISSCVMRRFPDAKFTAVGAFIFLRFFCPAIVAPDAEGLIGSPPSKEMRRGLLLIAKVVQNLANNVLFGAKEPYMYPLNDFLTQNIYRVTTFLREISAPPNVREPLAESESFDFGSCVALHRFLYDHWDHVRQKLVLRERQLSLRSPIDGAKSHTPVLDALRTLISNLGPPPMDVSWNRPAISQNTPPSYSRFQHFMLRNAGRSSEAVVSNRAVYDGGESKDGLSMICIILRNIDTEGTDFDLLLYVYLKIASRMWHKPFGILIDATCYNGQNEPQDALFRRLDLLTPSELSKQLSRVYVYNMNSAFRKCFRRILRLSAKSENSAFHPKNVDYHLIGSLQDLQSHFHLTQLHLPKETISVVTDTRYVFQPIIRLSKTKGKVEVIIKIGSQFVQVTTTKKQEVVPGLRLHATVNDIFRLSEVDEAPTSIQTEDDSAFGLRTDNGKIVMYFTSPRKVDVLQAIRSAKTKHGKELRTLKSFERLVRPQDVPGTLLNIALTNMASPDAVLRLASYNLLCALCRAFKFAADSKFMSTRELCVPLNPSQFIIEISAQLARSEPQLTGDFLNEFFVGWESFPYSQRPLSLAYMAPWLPSLRTHLIPNEGDSDKGRDKVAVIFRKLIEVAISDVVLSTTLEQSIWPAICKDEVYMDIFLEEILKPALNFGIDDERTEILGSILASLGTITIRGKLISRLRKALNRTSLRPTRYLHENTVWGEICVLLRLSLSVSFDSGVQSQLYLPEVFHLVTMLANTGSSDLRLTVHRLLVNTIHAMCTTFALEESKLTKLKVLLSSISEPRQESMFSIASRDGASLPSSQDSGASALLATESLASLLSDISIVAAPTVDLSNAWRARWMSLVASTAFQSNPAIQPRAFTVMGCLAREDVDDDLLYQVLVALRSSIGRYMDDSDSEMMVAIVTALTKMMDKLPSASRYGTQIFWLALSLVRLVPIGLFNCAAMFLDAVLLNIGASGEFSNGRMISTLLQGRTPLDEAAIQLDEIYGIYFTTENFHFAISACMVKGMTDSLTRSTAMRVISTFLDTTAANLPDGMSFPEDVSCMPYLGLLLGRALNPEDAGHSLWLANATHRDCTPYPESDMDDIIQNAGLNEKELLLTCAIGLVDFHYLDDTIQNRAFQWLNKLAIASSGPITNILDDVLMSCQNSVTLESAHQLLRTITSNPQFSAAMENPDVLDRVLGSIGFGGLWKNSTYQGHHEVARECTALTDKLIELIIA</sequence>
<evidence type="ECO:0000256" key="13">
    <source>
        <dbReference type="ARBA" id="ARBA00023163"/>
    </source>
</evidence>
<dbReference type="SUPFAM" id="SSF48371">
    <property type="entry name" value="ARM repeat"/>
    <property type="match status" value="1"/>
</dbReference>
<feature type="coiled-coil region" evidence="18">
    <location>
        <begin position="2285"/>
        <end position="2312"/>
    </location>
</feature>
<dbReference type="Gene3D" id="2.30.29.30">
    <property type="entry name" value="Pleckstrin-homology domain (PH domain)/Phosphotyrosine-binding domain (PTB)"/>
    <property type="match status" value="1"/>
</dbReference>
<dbReference type="PROSITE" id="PS50158">
    <property type="entry name" value="ZF_CCHC"/>
    <property type="match status" value="1"/>
</dbReference>
<comment type="caution">
    <text evidence="22">The sequence shown here is derived from an EMBL/GenBank/DDBJ whole genome shotgun (WGS) entry which is preliminary data.</text>
</comment>
<protein>
    <recommendedName>
        <fullName evidence="3">5'-3' exoribonuclease 2</fullName>
    </recommendedName>
</protein>
<dbReference type="InterPro" id="IPR011993">
    <property type="entry name" value="PH-like_dom_sf"/>
</dbReference>
<dbReference type="HOGENOM" id="CLU_000249_1_0_1"/>
<proteinExistence type="inferred from homology"/>
<keyword evidence="8" id="KW-0540">Nuclease</keyword>
<evidence type="ECO:0000256" key="4">
    <source>
        <dbReference type="ARBA" id="ARBA00022468"/>
    </source>
</evidence>
<gene>
    <name evidence="22" type="ORF">SBOR_4521</name>
</gene>
<dbReference type="Gene3D" id="3.40.525.10">
    <property type="entry name" value="CRAL-TRIO lipid binding domain"/>
    <property type="match status" value="1"/>
</dbReference>
<feature type="coiled-coil region" evidence="18">
    <location>
        <begin position="112"/>
        <end position="142"/>
    </location>
</feature>
<dbReference type="FunFam" id="1.25.40.1050:FF:000002">
    <property type="entry name" value="5'-3' exoribonuclease"/>
    <property type="match status" value="1"/>
</dbReference>
<dbReference type="InterPro" id="IPR001251">
    <property type="entry name" value="CRAL-TRIO_dom"/>
</dbReference>
<dbReference type="InterPro" id="IPR027073">
    <property type="entry name" value="5_3_exoribonuclease"/>
</dbReference>
<feature type="compositionally biased region" description="Low complexity" evidence="19">
    <location>
        <begin position="947"/>
        <end position="958"/>
    </location>
</feature>
<accession>W9CGS3</accession>
<dbReference type="GO" id="GO:0006353">
    <property type="term" value="P:DNA-templated transcription termination"/>
    <property type="evidence" value="ECO:0007669"/>
    <property type="project" value="UniProtKB-KW"/>
</dbReference>
<dbReference type="InterPro" id="IPR016024">
    <property type="entry name" value="ARM-type_fold"/>
</dbReference>
<dbReference type="Pfam" id="PF03159">
    <property type="entry name" value="XRN_N"/>
    <property type="match status" value="1"/>
</dbReference>
<feature type="compositionally biased region" description="Pro residues" evidence="19">
    <location>
        <begin position="916"/>
        <end position="929"/>
    </location>
</feature>
<evidence type="ECO:0000256" key="19">
    <source>
        <dbReference type="SAM" id="MobiDB-lite"/>
    </source>
</evidence>
<dbReference type="PANTHER" id="PTHR12341">
    <property type="entry name" value="5'-&gt;3' EXORIBONUCLEASE"/>
    <property type="match status" value="1"/>
</dbReference>
<keyword evidence="9" id="KW-0378">Hydrolase</keyword>
<keyword evidence="11" id="KW-0805">Transcription regulation</keyword>
<keyword evidence="12 18" id="KW-0175">Coiled coil</keyword>
<dbReference type="GO" id="GO:0006397">
    <property type="term" value="P:mRNA processing"/>
    <property type="evidence" value="ECO:0007669"/>
    <property type="project" value="UniProtKB-KW"/>
</dbReference>
<dbReference type="CDD" id="cd18673">
    <property type="entry name" value="PIN_XRN1-2-like"/>
    <property type="match status" value="1"/>
</dbReference>
<dbReference type="GO" id="GO:0005096">
    <property type="term" value="F:GTPase activator activity"/>
    <property type="evidence" value="ECO:0007669"/>
    <property type="project" value="UniProtKB-KW"/>
</dbReference>
<dbReference type="GO" id="GO:0005634">
    <property type="term" value="C:nucleus"/>
    <property type="evidence" value="ECO:0007669"/>
    <property type="project" value="UniProtKB-SubCell"/>
</dbReference>
<feature type="compositionally biased region" description="Basic and acidic residues" evidence="19">
    <location>
        <begin position="1151"/>
        <end position="1169"/>
    </location>
</feature>